<dbReference type="Proteomes" id="UP000203898">
    <property type="component" value="Segment"/>
</dbReference>
<evidence type="ECO:0000313" key="3">
    <source>
        <dbReference type="Proteomes" id="UP000203898"/>
    </source>
</evidence>
<sequence length="196" mass="22587">MFPVCSLCQSDEFVVEKHYTLFENGEVFVSDDTTVYCTRCRDVCAMCSKIEVRNKISVGAHFPNANVSATFKMCKECVRSCDSCVDCHTRFDHDYIRRWKDAGRDDDLLIPVNFYLVDRNLVSLCYTCVPNAVCRFGHYTLGDCFECGLWEEEQDSGYESCYDSDESDDAEDESAEPEDPFYDEMFETDDNTEDDD</sequence>
<reference evidence="2 3" key="1">
    <citation type="journal article" date="2009" name="PLoS ONE">
        <title>Symbiotic virus at the evolutionary intersection of three types of large DNA viruses; iridoviruses, ascoviruses, and ichnoviruses.</title>
        <authorList>
            <person name="Bigot Y."/>
            <person name="Renault S."/>
            <person name="Nicolas J."/>
            <person name="Moundras C."/>
            <person name="Demattei M.V."/>
            <person name="Samain S."/>
            <person name="Bideshi D.K."/>
            <person name="Federici B.A."/>
        </authorList>
    </citation>
    <scope>NUCLEOTIDE SEQUENCE [LARGE SCALE GENOMIC DNA]</scope>
</reference>
<accession>F2NZ05</accession>
<keyword evidence="3" id="KW-1185">Reference proteome</keyword>
<dbReference type="GeneID" id="26683621"/>
<evidence type="ECO:0000313" key="2">
    <source>
        <dbReference type="EMBL" id="CCA61433.1"/>
    </source>
</evidence>
<dbReference type="EMBL" id="CU469068">
    <property type="protein sequence ID" value="CCA61433.1"/>
    <property type="molecule type" value="Genomic_DNA"/>
</dbReference>
<dbReference type="RefSeq" id="YP_009640064.1">
    <property type="nucleotide sequence ID" value="NC_011335.1"/>
</dbReference>
<protein>
    <submittedName>
        <fullName evidence="2">Complete DpAV4 genome</fullName>
    </submittedName>
</protein>
<organism evidence="2 3">
    <name type="scientific">Diadromus pulchellus ascovirus 4a</name>
    <dbReference type="NCBI Taxonomy" id="158683"/>
    <lineage>
        <taxon>Viruses</taxon>
        <taxon>Varidnaviria</taxon>
        <taxon>Bamfordvirae</taxon>
        <taxon>Nucleocytoviricota</taxon>
        <taxon>Megaviricetes</taxon>
        <taxon>Pimascovirales</taxon>
        <taxon>Pimascovirales incertae sedis</taxon>
        <taxon>Ascoviridae</taxon>
        <taxon>Toursvirus</taxon>
        <taxon>Toursvirus dptv1a</taxon>
    </lineage>
</organism>
<evidence type="ECO:0000256" key="1">
    <source>
        <dbReference type="SAM" id="MobiDB-lite"/>
    </source>
</evidence>
<name>F2NZ05_9VIRU</name>
<dbReference type="KEGG" id="vg:26683621"/>
<proteinExistence type="predicted"/>
<feature type="region of interest" description="Disordered" evidence="1">
    <location>
        <begin position="158"/>
        <end position="196"/>
    </location>
</feature>